<reference evidence="8 9" key="1">
    <citation type="journal article" date="2024" name="IMA Fungus">
        <title>IMA Genome - F19 : A genome assembly and annotation guide to empower mycologists, including annotated draft genome sequences of Ceratocystis pirilliformis, Diaporthe australafricana, Fusarium ophioides, Paecilomyces lecythidis, and Sporothrix stenoceras.</title>
        <authorList>
            <person name="Aylward J."/>
            <person name="Wilson A.M."/>
            <person name="Visagie C.M."/>
            <person name="Spraker J."/>
            <person name="Barnes I."/>
            <person name="Buitendag C."/>
            <person name="Ceriani C."/>
            <person name="Del Mar Angel L."/>
            <person name="du Plessis D."/>
            <person name="Fuchs T."/>
            <person name="Gasser K."/>
            <person name="Kramer D."/>
            <person name="Li W."/>
            <person name="Munsamy K."/>
            <person name="Piso A."/>
            <person name="Price J.L."/>
            <person name="Sonnekus B."/>
            <person name="Thomas C."/>
            <person name="van der Nest A."/>
            <person name="van Dijk A."/>
            <person name="van Heerden A."/>
            <person name="van Vuuren N."/>
            <person name="Yilmaz N."/>
            <person name="Duong T.A."/>
            <person name="van der Merwe N.A."/>
            <person name="Wingfield M.J."/>
            <person name="Wingfield B.D."/>
        </authorList>
    </citation>
    <scope>NUCLEOTIDE SEQUENCE [LARGE SCALE GENOMIC DNA]</scope>
    <source>
        <strain evidence="8 9">CMW 5346</strain>
    </source>
</reference>
<feature type="transmembrane region" description="Helical" evidence="6">
    <location>
        <begin position="460"/>
        <end position="481"/>
    </location>
</feature>
<dbReference type="PROSITE" id="PS50850">
    <property type="entry name" value="MFS"/>
    <property type="match status" value="1"/>
</dbReference>
<comment type="caution">
    <text evidence="8">The sequence shown here is derived from an EMBL/GenBank/DDBJ whole genome shotgun (WGS) entry which is preliminary data.</text>
</comment>
<proteinExistence type="predicted"/>
<name>A0ABR3ZP04_9PEZI</name>
<organism evidence="8 9">
    <name type="scientific">Sporothrix stenoceras</name>
    <dbReference type="NCBI Taxonomy" id="5173"/>
    <lineage>
        <taxon>Eukaryota</taxon>
        <taxon>Fungi</taxon>
        <taxon>Dikarya</taxon>
        <taxon>Ascomycota</taxon>
        <taxon>Pezizomycotina</taxon>
        <taxon>Sordariomycetes</taxon>
        <taxon>Sordariomycetidae</taxon>
        <taxon>Ophiostomatales</taxon>
        <taxon>Ophiostomataceae</taxon>
        <taxon>Sporothrix</taxon>
    </lineage>
</organism>
<keyword evidence="4 6" id="KW-0472">Membrane</keyword>
<dbReference type="Pfam" id="PF07690">
    <property type="entry name" value="MFS_1"/>
    <property type="match status" value="1"/>
</dbReference>
<feature type="transmembrane region" description="Helical" evidence="6">
    <location>
        <begin position="166"/>
        <end position="187"/>
    </location>
</feature>
<dbReference type="InterPro" id="IPR011701">
    <property type="entry name" value="MFS"/>
</dbReference>
<accession>A0ABR3ZP04</accession>
<evidence type="ECO:0000256" key="3">
    <source>
        <dbReference type="ARBA" id="ARBA00022989"/>
    </source>
</evidence>
<feature type="compositionally biased region" description="Basic residues" evidence="5">
    <location>
        <begin position="602"/>
        <end position="616"/>
    </location>
</feature>
<dbReference type="Gene3D" id="1.20.1250.20">
    <property type="entry name" value="MFS general substrate transporter like domains"/>
    <property type="match status" value="1"/>
</dbReference>
<feature type="transmembrane region" description="Helical" evidence="6">
    <location>
        <begin position="98"/>
        <end position="126"/>
    </location>
</feature>
<evidence type="ECO:0000256" key="4">
    <source>
        <dbReference type="ARBA" id="ARBA00023136"/>
    </source>
</evidence>
<evidence type="ECO:0000313" key="8">
    <source>
        <dbReference type="EMBL" id="KAL1902433.1"/>
    </source>
</evidence>
<dbReference type="Proteomes" id="UP001583186">
    <property type="component" value="Unassembled WGS sequence"/>
</dbReference>
<feature type="region of interest" description="Disordered" evidence="5">
    <location>
        <begin position="597"/>
        <end position="633"/>
    </location>
</feature>
<feature type="transmembrane region" description="Helical" evidence="6">
    <location>
        <begin position="563"/>
        <end position="584"/>
    </location>
</feature>
<feature type="transmembrane region" description="Helical" evidence="6">
    <location>
        <begin position="493"/>
        <end position="520"/>
    </location>
</feature>
<keyword evidence="9" id="KW-1185">Reference proteome</keyword>
<dbReference type="InterPro" id="IPR020846">
    <property type="entry name" value="MFS_dom"/>
</dbReference>
<feature type="transmembrane region" description="Helical" evidence="6">
    <location>
        <begin position="199"/>
        <end position="216"/>
    </location>
</feature>
<evidence type="ECO:0000256" key="2">
    <source>
        <dbReference type="ARBA" id="ARBA00022692"/>
    </source>
</evidence>
<evidence type="ECO:0000256" key="1">
    <source>
        <dbReference type="ARBA" id="ARBA00004141"/>
    </source>
</evidence>
<feature type="domain" description="Major facilitator superfamily (MFS) profile" evidence="7">
    <location>
        <begin position="112"/>
        <end position="589"/>
    </location>
</feature>
<protein>
    <recommendedName>
        <fullName evidence="7">Major facilitator superfamily (MFS) profile domain-containing protein</fullName>
    </recommendedName>
</protein>
<feature type="region of interest" description="Disordered" evidence="5">
    <location>
        <begin position="27"/>
        <end position="59"/>
    </location>
</feature>
<dbReference type="SUPFAM" id="SSF103473">
    <property type="entry name" value="MFS general substrate transporter"/>
    <property type="match status" value="1"/>
</dbReference>
<evidence type="ECO:0000256" key="6">
    <source>
        <dbReference type="SAM" id="Phobius"/>
    </source>
</evidence>
<evidence type="ECO:0000256" key="5">
    <source>
        <dbReference type="SAM" id="MobiDB-lite"/>
    </source>
</evidence>
<keyword evidence="3 6" id="KW-1133">Transmembrane helix</keyword>
<comment type="subcellular location">
    <subcellularLocation>
        <location evidence="1">Membrane</location>
        <topology evidence="1">Multi-pass membrane protein</topology>
    </subcellularLocation>
</comment>
<feature type="transmembrane region" description="Helical" evidence="6">
    <location>
        <begin position="287"/>
        <end position="307"/>
    </location>
</feature>
<feature type="compositionally biased region" description="Low complexity" evidence="5">
    <location>
        <begin position="618"/>
        <end position="627"/>
    </location>
</feature>
<feature type="transmembrane region" description="Helical" evidence="6">
    <location>
        <begin position="532"/>
        <end position="551"/>
    </location>
</feature>
<gene>
    <name evidence="8" type="ORF">Sste5346_001414</name>
</gene>
<feature type="transmembrane region" description="Helical" evidence="6">
    <location>
        <begin position="228"/>
        <end position="245"/>
    </location>
</feature>
<evidence type="ECO:0000313" key="9">
    <source>
        <dbReference type="Proteomes" id="UP001583186"/>
    </source>
</evidence>
<dbReference type="PANTHER" id="PTHR23502">
    <property type="entry name" value="MAJOR FACILITATOR SUPERFAMILY"/>
    <property type="match status" value="1"/>
</dbReference>
<sequence length="633" mass="67830">MEPPEPSGRASWKARDYHQSLRETSLVGDTFYGPGDLQKKQKQRPDTPDSEDLSVVSTETRREVLGSTELYENGQLRFIPMPTPDPKDPLNLPNWKKWVAIIVMCLFGSLGLAAEVVIGSLLPVFLLEYSGVDPVAILSDPALAARVAGGDPLSVLPPGVTSKVSLAQVSLLATVPQIANGIAGYFLIPLSATIGRRPVLLITAVAAWAGGFWAASSQSLASHIAARVVHGLGAGAVEALLPLIVQDMVFIHQRARATAAVIASQGIFIVILGIVGPYLAAHFTWRWVYWITSALGVIVWLLIFVFVPETLWTRSPEELSGQKVYPLAHGEMRPRLDPENYGGPRTRWTDYGVLQKSVIPKDWKRSGLVALLDPLRVSYYPAVLLIVIINVAFMLAISTTQQAISFALLAAGIPFQWTGISGLPSVVGIGFIYLLGGVVADKIGLAITRLNGGRREPEHLLPNMALSFILGIAGCFVFGSAAQGAGPSSPSSVSSVALLLFGNFLLLLGSLTLLTTTNVFLIESYPQRANSVIVSASSLKIIATFFLATNATTWLQAMGAMKLYAAFAEMLLLVSLGLPLLFVFGKRLRQWTSGTVEDRSLKSKNGRGKGVSKRSRPSSDASGDDSMSGGGKM</sequence>
<feature type="transmembrane region" description="Helical" evidence="6">
    <location>
        <begin position="257"/>
        <end position="281"/>
    </location>
</feature>
<feature type="transmembrane region" description="Helical" evidence="6">
    <location>
        <begin position="377"/>
        <end position="397"/>
    </location>
</feature>
<dbReference type="EMBL" id="JAWCUI010000005">
    <property type="protein sequence ID" value="KAL1902433.1"/>
    <property type="molecule type" value="Genomic_DNA"/>
</dbReference>
<keyword evidence="2 6" id="KW-0812">Transmembrane</keyword>
<feature type="compositionally biased region" description="Basic and acidic residues" evidence="5">
    <location>
        <begin position="37"/>
        <end position="47"/>
    </location>
</feature>
<evidence type="ECO:0000259" key="7">
    <source>
        <dbReference type="PROSITE" id="PS50850"/>
    </source>
</evidence>
<dbReference type="PANTHER" id="PTHR23502:SF164">
    <property type="entry name" value="MAJOR FACILITATOR SUPERFAMILY (MFS) PROFILE DOMAIN-CONTAINING PROTEIN"/>
    <property type="match status" value="1"/>
</dbReference>
<dbReference type="InterPro" id="IPR036259">
    <property type="entry name" value="MFS_trans_sf"/>
</dbReference>
<feature type="transmembrane region" description="Helical" evidence="6">
    <location>
        <begin position="417"/>
        <end position="439"/>
    </location>
</feature>